<keyword evidence="2" id="KW-1133">Transmembrane helix</keyword>
<accession>A0A9D1AEW7</accession>
<reference evidence="3" key="2">
    <citation type="journal article" date="2021" name="PeerJ">
        <title>Extensive microbial diversity within the chicken gut microbiome revealed by metagenomics and culture.</title>
        <authorList>
            <person name="Gilroy R."/>
            <person name="Ravi A."/>
            <person name="Getino M."/>
            <person name="Pursley I."/>
            <person name="Horton D.L."/>
            <person name="Alikhan N.F."/>
            <person name="Baker D."/>
            <person name="Gharbi K."/>
            <person name="Hall N."/>
            <person name="Watson M."/>
            <person name="Adriaenssens E.M."/>
            <person name="Foster-Nyarko E."/>
            <person name="Jarju S."/>
            <person name="Secka A."/>
            <person name="Antonio M."/>
            <person name="Oren A."/>
            <person name="Chaudhuri R.R."/>
            <person name="La Ragione R."/>
            <person name="Hildebrand F."/>
            <person name="Pallen M.J."/>
        </authorList>
    </citation>
    <scope>NUCLEOTIDE SEQUENCE</scope>
    <source>
        <strain evidence="3">ChiW25-3613</strain>
    </source>
</reference>
<feature type="transmembrane region" description="Helical" evidence="2">
    <location>
        <begin position="191"/>
        <end position="211"/>
    </location>
</feature>
<feature type="compositionally biased region" description="Gly residues" evidence="1">
    <location>
        <begin position="274"/>
        <end position="287"/>
    </location>
</feature>
<feature type="compositionally biased region" description="Gly residues" evidence="1">
    <location>
        <begin position="250"/>
        <end position="263"/>
    </location>
</feature>
<feature type="transmembrane region" description="Helical" evidence="2">
    <location>
        <begin position="27"/>
        <end position="54"/>
    </location>
</feature>
<name>A0A9D1AEW7_9FIRM</name>
<feature type="region of interest" description="Disordered" evidence="1">
    <location>
        <begin position="244"/>
        <end position="302"/>
    </location>
</feature>
<dbReference type="Proteomes" id="UP000824179">
    <property type="component" value="Unassembled WGS sequence"/>
</dbReference>
<proteinExistence type="predicted"/>
<feature type="transmembrane region" description="Helical" evidence="2">
    <location>
        <begin position="92"/>
        <end position="118"/>
    </location>
</feature>
<dbReference type="EMBL" id="DVHB01000031">
    <property type="protein sequence ID" value="HIR39028.1"/>
    <property type="molecule type" value="Genomic_DNA"/>
</dbReference>
<reference evidence="3" key="1">
    <citation type="submission" date="2020-10" db="EMBL/GenBank/DDBJ databases">
        <authorList>
            <person name="Gilroy R."/>
        </authorList>
    </citation>
    <scope>NUCLEOTIDE SEQUENCE</scope>
    <source>
        <strain evidence="3">ChiW25-3613</strain>
    </source>
</reference>
<evidence type="ECO:0000313" key="3">
    <source>
        <dbReference type="EMBL" id="HIR39028.1"/>
    </source>
</evidence>
<feature type="transmembrane region" description="Helical" evidence="2">
    <location>
        <begin position="157"/>
        <end position="179"/>
    </location>
</feature>
<evidence type="ECO:0000256" key="1">
    <source>
        <dbReference type="SAM" id="MobiDB-lite"/>
    </source>
</evidence>
<keyword evidence="2" id="KW-0812">Transmembrane</keyword>
<evidence type="ECO:0000313" key="4">
    <source>
        <dbReference type="Proteomes" id="UP000824179"/>
    </source>
</evidence>
<organism evidence="3 4">
    <name type="scientific">Candidatus Coproplasma stercoripullorum</name>
    <dbReference type="NCBI Taxonomy" id="2840751"/>
    <lineage>
        <taxon>Bacteria</taxon>
        <taxon>Bacillati</taxon>
        <taxon>Bacillota</taxon>
        <taxon>Clostridia</taxon>
        <taxon>Eubacteriales</taxon>
        <taxon>Candidatus Coproplasma</taxon>
    </lineage>
</organism>
<dbReference type="AlphaFoldDB" id="A0A9D1AEW7"/>
<sequence>MDFFQFASYAEMFVTMSMDENNNVPNRLWICLLVGGLCFLIVYVFQAFGLLTIAKREKIKNSWMAFVPFLNVYYIGVCAQKNKVYGMKTQHFAIIVAALEALLVAGYIIYYVSAFAVWDYISWDPYYAGNDTGTILYYYPGAVEGLPAGMEWMGWSFMHLGTILSWVELVFIVVKLLLLTSFFRTYAARQYIWFSIAGALLPLTGILIYVVRNNSGMRYEDYIRKVRERNYRMYQQQYGNPYNQNPYSGGYNGQNGTQGGSGGSAPDPFDGEYGASGGSNSGSGANSGGPKDDGGSPFDEFN</sequence>
<protein>
    <submittedName>
        <fullName evidence="3">Uncharacterized protein</fullName>
    </submittedName>
</protein>
<keyword evidence="2" id="KW-0472">Membrane</keyword>
<comment type="caution">
    <text evidence="3">The sequence shown here is derived from an EMBL/GenBank/DDBJ whole genome shotgun (WGS) entry which is preliminary data.</text>
</comment>
<evidence type="ECO:0000256" key="2">
    <source>
        <dbReference type="SAM" id="Phobius"/>
    </source>
</evidence>
<gene>
    <name evidence="3" type="ORF">IAB90_01470</name>
</gene>